<proteinExistence type="predicted"/>
<reference evidence="1 2" key="1">
    <citation type="submission" date="2012-06" db="EMBL/GenBank/DDBJ databases">
        <title>Draft Genome Sequence of Lactobacillus pasteurii CRBIP 24.76T.</title>
        <authorList>
            <person name="Cousin S."/>
            <person name="Bouchier C."/>
            <person name="Loux V."/>
            <person name="Ma L."/>
            <person name="Creno S."/>
            <person name="Bizet C."/>
            <person name="Clermont D."/>
        </authorList>
    </citation>
    <scope>NUCLEOTIDE SEQUENCE [LARGE SCALE GENOMIC DNA]</scope>
    <source>
        <strain evidence="2">CRBIP 24.76T</strain>
    </source>
</reference>
<name>I7LC17_9LACO</name>
<protein>
    <submittedName>
        <fullName evidence="1">CRISPR system CASCADE complex protein CasE</fullName>
    </submittedName>
</protein>
<organism evidence="1 2">
    <name type="scientific">Lactobacillus pasteurii DSM 23907 = CRBIP 24.76</name>
    <dbReference type="NCBI Taxonomy" id="1423790"/>
    <lineage>
        <taxon>Bacteria</taxon>
        <taxon>Bacillati</taxon>
        <taxon>Bacillota</taxon>
        <taxon>Bacilli</taxon>
        <taxon>Lactobacillales</taxon>
        <taxon>Lactobacillaceae</taxon>
        <taxon>Lactobacillus</taxon>
    </lineage>
</organism>
<dbReference type="SUPFAM" id="SSF117987">
    <property type="entry name" value="CRISPR-associated protein"/>
    <property type="match status" value="2"/>
</dbReference>
<dbReference type="STRING" id="1423790.BN53_08550"/>
<dbReference type="NCBIfam" id="TIGR01907">
    <property type="entry name" value="casE_Cse3"/>
    <property type="match status" value="1"/>
</dbReference>
<dbReference type="Pfam" id="PF08798">
    <property type="entry name" value="CRISPR_assoc"/>
    <property type="match status" value="1"/>
</dbReference>
<sequence length="205" mass="24023">MYLSRVQIDDHNQFVMRELNHLGAYHNWVEQSFPDEIANSVRLRHLWRIDTLNHKKYLLLLSQNRPDLDKLEQLGVAGTAQTKSYDEFLEKIEQGKKYRFRLTGNPTHKDSKTGRIMPHITVGAQRKWFERKAELSGFKILNFDVVSRNWLRLKKKKSRLELSSVTFEGILEVEDLEQFKQALVKGIGREKAYGMGLLTVIPIEK</sequence>
<comment type="caution">
    <text evidence="1">The sequence shown here is derived from an EMBL/GenBank/DDBJ whole genome shotgun (WGS) entry which is preliminary data.</text>
</comment>
<dbReference type="InterPro" id="IPR010179">
    <property type="entry name" value="CRISPR-assoc_prot_Cse3"/>
</dbReference>
<evidence type="ECO:0000313" key="2">
    <source>
        <dbReference type="Proteomes" id="UP000009311"/>
    </source>
</evidence>
<dbReference type="PATRIC" id="fig|1423790.3.peg.706"/>
<dbReference type="Gene3D" id="3.30.70.1210">
    <property type="entry name" value="Crispr-associated protein, domain 2"/>
    <property type="match status" value="1"/>
</dbReference>
<dbReference type="SMART" id="SM01101">
    <property type="entry name" value="CRISPR_assoc"/>
    <property type="match status" value="1"/>
</dbReference>
<gene>
    <name evidence="1" type="ORF">BN53_08550</name>
</gene>
<dbReference type="OrthoDB" id="9795689at2"/>
<evidence type="ECO:0000313" key="1">
    <source>
        <dbReference type="EMBL" id="CCI86096.1"/>
    </source>
</evidence>
<dbReference type="EMBL" id="CAKD01000030">
    <property type="protein sequence ID" value="CCI86096.1"/>
    <property type="molecule type" value="Genomic_DNA"/>
</dbReference>
<dbReference type="Gene3D" id="3.30.70.1200">
    <property type="entry name" value="Crispr-associated protein, domain 1"/>
    <property type="match status" value="1"/>
</dbReference>
<keyword evidence="2" id="KW-1185">Reference proteome</keyword>
<dbReference type="eggNOG" id="ENOG5030BEK">
    <property type="taxonomic scope" value="Bacteria"/>
</dbReference>
<dbReference type="RefSeq" id="WP_009560664.1">
    <property type="nucleotide sequence ID" value="NZ_AYZN01000012.1"/>
</dbReference>
<dbReference type="Proteomes" id="UP000009311">
    <property type="component" value="Unassembled WGS sequence"/>
</dbReference>
<dbReference type="AlphaFoldDB" id="I7LC17"/>
<dbReference type="CDD" id="cd09727">
    <property type="entry name" value="Cas6_I-E"/>
    <property type="match status" value="1"/>
</dbReference>
<accession>I7LC17</accession>